<dbReference type="RefSeq" id="WP_012107180.1">
    <property type="nucleotide sequence ID" value="NC_009712.1"/>
</dbReference>
<dbReference type="OrthoDB" id="71341at2157"/>
<evidence type="ECO:0000313" key="1">
    <source>
        <dbReference type="EMBL" id="ABS56134.1"/>
    </source>
</evidence>
<dbReference type="Pfam" id="PF10967">
    <property type="entry name" value="DUF2769"/>
    <property type="match status" value="1"/>
</dbReference>
<dbReference type="AlphaFoldDB" id="A7I8S3"/>
<dbReference type="GeneID" id="5412186"/>
<evidence type="ECO:0000313" key="2">
    <source>
        <dbReference type="Proteomes" id="UP000002408"/>
    </source>
</evidence>
<dbReference type="Proteomes" id="UP000002408">
    <property type="component" value="Chromosome"/>
</dbReference>
<protein>
    <recommendedName>
        <fullName evidence="3">DUF2769 domain-containing protein</fullName>
    </recommendedName>
</protein>
<gene>
    <name evidence="1" type="ordered locus">Mboo_1617</name>
</gene>
<reference evidence="2" key="1">
    <citation type="journal article" date="2015" name="Microbiology">
        <title>Genome of Methanoregula boonei 6A8 reveals adaptations to oligotrophic peatland environments.</title>
        <authorList>
            <person name="Braeuer S."/>
            <person name="Cadillo-Quiroz H."/>
            <person name="Kyrpides N."/>
            <person name="Woyke T."/>
            <person name="Goodwin L."/>
            <person name="Detter C."/>
            <person name="Podell S."/>
            <person name="Yavitt J.B."/>
            <person name="Zinder S.H."/>
        </authorList>
    </citation>
    <scope>NUCLEOTIDE SEQUENCE [LARGE SCALE GENOMIC DNA]</scope>
    <source>
        <strain evidence="2">DSM 21154 / JCM 14090 / 6A8</strain>
    </source>
</reference>
<keyword evidence="2" id="KW-1185">Reference proteome</keyword>
<evidence type="ECO:0008006" key="3">
    <source>
        <dbReference type="Google" id="ProtNLM"/>
    </source>
</evidence>
<organism evidence="1 2">
    <name type="scientific">Methanoregula boonei (strain DSM 21154 / JCM 14090 / 6A8)</name>
    <dbReference type="NCBI Taxonomy" id="456442"/>
    <lineage>
        <taxon>Archaea</taxon>
        <taxon>Methanobacteriati</taxon>
        <taxon>Methanobacteriota</taxon>
        <taxon>Stenosarchaea group</taxon>
        <taxon>Methanomicrobia</taxon>
        <taxon>Methanomicrobiales</taxon>
        <taxon>Methanoregulaceae</taxon>
        <taxon>Methanoregula</taxon>
    </lineage>
</organism>
<dbReference type="HOGENOM" id="CLU_170072_0_0_2"/>
<dbReference type="eggNOG" id="arCOG03597">
    <property type="taxonomic scope" value="Archaea"/>
</dbReference>
<dbReference type="KEGG" id="mbn:Mboo_1617"/>
<sequence>MAMSASTTCVMPEDTFTKAMKSMTKMPANQARAKVGELEKICVCSTCPTYTATCASKAGESVFCARGTSFKCITADKGGCICTTCPVSKSMGLQYQAFCLMDGEKAQRFDAMLR</sequence>
<name>A7I8S3_METB6</name>
<accession>A7I8S3</accession>
<proteinExistence type="predicted"/>
<dbReference type="InterPro" id="IPR020075">
    <property type="entry name" value="Uncharacterised_AF2234"/>
</dbReference>
<dbReference type="EMBL" id="CP000780">
    <property type="protein sequence ID" value="ABS56134.1"/>
    <property type="molecule type" value="Genomic_DNA"/>
</dbReference>